<dbReference type="Gene3D" id="2.60.420.10">
    <property type="entry name" value="Maltose phosphorylase, domain 3"/>
    <property type="match status" value="1"/>
</dbReference>
<dbReference type="Pfam" id="PF17390">
    <property type="entry name" value="Bac_rhamnosid_C"/>
    <property type="match status" value="1"/>
</dbReference>
<dbReference type="InterPro" id="IPR008928">
    <property type="entry name" value="6-hairpin_glycosidase_sf"/>
</dbReference>
<feature type="domain" description="Alpha-L-rhamnosidase C-terminal" evidence="2">
    <location>
        <begin position="741"/>
        <end position="808"/>
    </location>
</feature>
<reference evidence="4" key="1">
    <citation type="journal article" date="2019" name="Int. J. Syst. Evol. Microbiol.">
        <title>The Global Catalogue of Microorganisms (GCM) 10K type strain sequencing project: providing services to taxonomists for standard genome sequencing and annotation.</title>
        <authorList>
            <consortium name="The Broad Institute Genomics Platform"/>
            <consortium name="The Broad Institute Genome Sequencing Center for Infectious Disease"/>
            <person name="Wu L."/>
            <person name="Ma J."/>
        </authorList>
    </citation>
    <scope>NUCLEOTIDE SEQUENCE [LARGE SCALE GENOMIC DNA]</scope>
    <source>
        <strain evidence="4">JCM 16902</strain>
    </source>
</reference>
<name>A0ABP6ZPM4_9ACTN</name>
<dbReference type="SUPFAM" id="SSF48208">
    <property type="entry name" value="Six-hairpin glycosidases"/>
    <property type="match status" value="1"/>
</dbReference>
<dbReference type="PANTHER" id="PTHR34987:SF4">
    <property type="entry name" value="ALPHA-L-RHAMNOSIDASE C-TERMINAL DOMAIN-CONTAINING PROTEIN"/>
    <property type="match status" value="1"/>
</dbReference>
<dbReference type="RefSeq" id="WP_231487583.1">
    <property type="nucleotide sequence ID" value="NZ_BAAAZO010000005.1"/>
</dbReference>
<evidence type="ECO:0000313" key="4">
    <source>
        <dbReference type="Proteomes" id="UP001501074"/>
    </source>
</evidence>
<organism evidence="3 4">
    <name type="scientific">Kineosporia mesophila</name>
    <dbReference type="NCBI Taxonomy" id="566012"/>
    <lineage>
        <taxon>Bacteria</taxon>
        <taxon>Bacillati</taxon>
        <taxon>Actinomycetota</taxon>
        <taxon>Actinomycetes</taxon>
        <taxon>Kineosporiales</taxon>
        <taxon>Kineosporiaceae</taxon>
        <taxon>Kineosporia</taxon>
    </lineage>
</organism>
<dbReference type="Proteomes" id="UP001501074">
    <property type="component" value="Unassembled WGS sequence"/>
</dbReference>
<dbReference type="InterPro" id="IPR035398">
    <property type="entry name" value="Bac_rhamnosid_C"/>
</dbReference>
<dbReference type="Gene3D" id="1.50.10.10">
    <property type="match status" value="1"/>
</dbReference>
<accession>A0ABP6ZPM4</accession>
<dbReference type="InterPro" id="IPR035396">
    <property type="entry name" value="Bac_rhamnosid6H"/>
</dbReference>
<evidence type="ECO:0000259" key="2">
    <source>
        <dbReference type="Pfam" id="PF17390"/>
    </source>
</evidence>
<comment type="caution">
    <text evidence="3">The sequence shown here is derived from an EMBL/GenBank/DDBJ whole genome shotgun (WGS) entry which is preliminary data.</text>
</comment>
<protein>
    <recommendedName>
        <fullName evidence="5">Alpha-L-rhamnosidase</fullName>
    </recommendedName>
</protein>
<evidence type="ECO:0000313" key="3">
    <source>
        <dbReference type="EMBL" id="GAA3614358.1"/>
    </source>
</evidence>
<evidence type="ECO:0008006" key="5">
    <source>
        <dbReference type="Google" id="ProtNLM"/>
    </source>
</evidence>
<proteinExistence type="predicted"/>
<dbReference type="Gene3D" id="2.60.120.560">
    <property type="entry name" value="Exo-inulinase, domain 1"/>
    <property type="match status" value="1"/>
</dbReference>
<dbReference type="Pfam" id="PF17389">
    <property type="entry name" value="Bac_rhamnosid6H"/>
    <property type="match status" value="1"/>
</dbReference>
<dbReference type="InterPro" id="IPR012341">
    <property type="entry name" value="6hp_glycosidase-like_sf"/>
</dbReference>
<sequence>MSPQQIIEVTAGTSDRRPQRGQWQSYVLGPHDDDVSPERVLRTSGGVTVGRYGIGDITLSRRPGDPEPEIVLDYGRNVSGVPYFQIDAASYGAHLRASYSESAAWTVPEGDVEGSHNESGHRERFEEFTLTGAGTVSSGRIQGGQRYQRIALTSTGSVTLRRTGFRFTAFRATAEDYQGWFLSSSDQMNRVWYEGAYTVQLNQLPANTLPRPWTLADGHLDADGGTIAVLSDQQWEDVVVEFDVQIVRGAAGWVVRADGDGRSGYLLTLAHEPGKETTHVLRLFRFDDSIDHRPQDLDRRLYPVTSTGLSLPAGDEDEPWHHIRTEVAAAVLRTHIDGTGPYETGIADGPGPGAGTVGLRVAWLDHARFRNLVVLDPEGAELYANGLAAEDALSAWTGPALGHPDPLPVILDGGKRDRTVWSGDLLVQIPNVFHTSGQEPYVRGSIEFLNGYQEPTGQSAARVPPIMPPARAPRSGQTYSAVYSMHQITNIALHHRYTADTEFLRTQWSAVLRELEFDRSLLDHRGLIVTDENNGLDWDWYDGPKLGAVSAYNVSAYIALRHVADLADALGATPSGPELREQAARLREAINAHLYDQDRHLYVLSDVLTDSVAQDANALAVLSGVVPDGEGPAVLAALGETLPQTPFGPSPFTPETGFWDAVSPYVADMHLRALFHTGQTEAAFDLLHMIWGYMADSGEHATGTAWELIGVDGAPGFGAKTSLAHGWGAGATAALSTYVLGISPVSAGFRSWSFAPQMGDLKWAQGRVPTPHGPIDASWERDGVRLTLTITAPEGTSGQIVVPVAADVDEAFLAGEDGLGNSFSLVRTAEGPGTLVLPVTSGGSYRVDVR</sequence>
<evidence type="ECO:0000259" key="1">
    <source>
        <dbReference type="Pfam" id="PF17389"/>
    </source>
</evidence>
<dbReference type="PANTHER" id="PTHR34987">
    <property type="entry name" value="C, PUTATIVE (AFU_ORTHOLOGUE AFUA_3G02880)-RELATED"/>
    <property type="match status" value="1"/>
</dbReference>
<dbReference type="EMBL" id="BAAAZO010000005">
    <property type="protein sequence ID" value="GAA3614358.1"/>
    <property type="molecule type" value="Genomic_DNA"/>
</dbReference>
<gene>
    <name evidence="3" type="ORF">GCM10022223_33240</name>
</gene>
<feature type="domain" description="Alpha-L-rhamnosidase six-hairpin glycosidase" evidence="1">
    <location>
        <begin position="410"/>
        <end position="729"/>
    </location>
</feature>
<keyword evidence="4" id="KW-1185">Reference proteome</keyword>